<dbReference type="Gene3D" id="1.10.10.60">
    <property type="entry name" value="Homeodomain-like"/>
    <property type="match status" value="2"/>
</dbReference>
<keyword evidence="3" id="KW-0804">Transcription</keyword>
<dbReference type="Pfam" id="PF12833">
    <property type="entry name" value="HTH_18"/>
    <property type="match status" value="1"/>
</dbReference>
<keyword evidence="4" id="KW-0472">Membrane</keyword>
<evidence type="ECO:0000313" key="7">
    <source>
        <dbReference type="Proteomes" id="UP000095651"/>
    </source>
</evidence>
<reference evidence="6 7" key="1">
    <citation type="submission" date="2015-09" db="EMBL/GenBank/DDBJ databases">
        <authorList>
            <consortium name="Pathogen Informatics"/>
        </authorList>
    </citation>
    <scope>NUCLEOTIDE SEQUENCE [LARGE SCALE GENOMIC DNA]</scope>
    <source>
        <strain evidence="6 7">2789STDY5608850</strain>
    </source>
</reference>
<feature type="domain" description="HTH araC/xylS-type" evidence="5">
    <location>
        <begin position="652"/>
        <end position="753"/>
    </location>
</feature>
<sequence>MRAGGDYLLEANRRGRIENVKINRRPLDLKNGKYEDRLFLQFLLLVMVPLIIMGVLSYQIYVQGETKRNRQALESYGESVSIEYDNLFSSIREYYLDSTSNTTFKWMLEQQKVPYSNYTEVRQAQNLLKGNYFMTKYISLYNFINVREGWILNNYGMYPYDYLKNYEETDQFLEEQKKVPLSVYWLNRTGVPAPYDKTVKESRMVDTSGEILVIKQQDSSGNLIYLLTVQVNTNALLNISQSYKKMGYDVAVLSNGSMLMETNPDFTESYLRRSGTEGQSDQQIYRSPEGRRYRVAVKEAGIHGLTYITGYDMAKMKRGGIVFVFAALGVMLLFGVILAVLKAAAVRFSQPILLLQKFVDDQNVQIKELFVANLVKGGLSPERIAETKKKYQMESWQSYRMIGISRKPKADEGEITLQERERQNRELLSGLPEAVRESFYIVPIIYEHCIIFMIGENDDIALDDKTALVYKRIKDHAEEMYGCHIAFGISRPFHDLTHTRKAYEESSEALHSQNHNREEGISSLVLYDDYSLMAPVNNVYDLIMENELINAVDSCKEEEARRLLELILGRLEMKGASGIERNFYVTRLLTAIVDVLTKASLPINDVFDSEQYNILIKAAQIYDKKQLIQFVMDEIIRPITHSLTAFRQSGASDIVKQVTAMIKESRGNITLNECADALNYQPNYVSKVLKKERGVTFTDMVSEEKLKVAKYMLLTSDLSVAEISEKLQYNNVQNFIRFFKNHEETTPSAFRKKHKEG</sequence>
<dbReference type="AlphaFoldDB" id="A0A174KYN9"/>
<accession>A0A174KYN9</accession>
<evidence type="ECO:0000256" key="1">
    <source>
        <dbReference type="ARBA" id="ARBA00023015"/>
    </source>
</evidence>
<dbReference type="PANTHER" id="PTHR43280">
    <property type="entry name" value="ARAC-FAMILY TRANSCRIPTIONAL REGULATOR"/>
    <property type="match status" value="1"/>
</dbReference>
<dbReference type="InterPro" id="IPR018062">
    <property type="entry name" value="HTH_AraC-typ_CS"/>
</dbReference>
<dbReference type="EMBL" id="CYZE01000020">
    <property type="protein sequence ID" value="CUP17424.1"/>
    <property type="molecule type" value="Genomic_DNA"/>
</dbReference>
<dbReference type="GO" id="GO:0043565">
    <property type="term" value="F:sequence-specific DNA binding"/>
    <property type="evidence" value="ECO:0007669"/>
    <property type="project" value="InterPro"/>
</dbReference>
<dbReference type="GO" id="GO:0003700">
    <property type="term" value="F:DNA-binding transcription factor activity"/>
    <property type="evidence" value="ECO:0007669"/>
    <property type="project" value="InterPro"/>
</dbReference>
<proteinExistence type="predicted"/>
<keyword evidence="2" id="KW-0238">DNA-binding</keyword>
<dbReference type="Proteomes" id="UP000095651">
    <property type="component" value="Unassembled WGS sequence"/>
</dbReference>
<organism evidence="6 7">
    <name type="scientific">Hungatella hathewayi</name>
    <dbReference type="NCBI Taxonomy" id="154046"/>
    <lineage>
        <taxon>Bacteria</taxon>
        <taxon>Bacillati</taxon>
        <taxon>Bacillota</taxon>
        <taxon>Clostridia</taxon>
        <taxon>Lachnospirales</taxon>
        <taxon>Lachnospiraceae</taxon>
        <taxon>Hungatella</taxon>
    </lineage>
</organism>
<dbReference type="InterPro" id="IPR018060">
    <property type="entry name" value="HTH_AraC"/>
</dbReference>
<feature type="transmembrane region" description="Helical" evidence="4">
    <location>
        <begin position="38"/>
        <end position="61"/>
    </location>
</feature>
<dbReference type="PROSITE" id="PS00041">
    <property type="entry name" value="HTH_ARAC_FAMILY_1"/>
    <property type="match status" value="1"/>
</dbReference>
<dbReference type="SUPFAM" id="SSF46689">
    <property type="entry name" value="Homeodomain-like"/>
    <property type="match status" value="1"/>
</dbReference>
<name>A0A174KYN9_9FIRM</name>
<protein>
    <submittedName>
        <fullName evidence="6">AraC family transcriptional regulator</fullName>
    </submittedName>
</protein>
<gene>
    <name evidence="6" type="ORF">ERS852407_05195</name>
</gene>
<dbReference type="PROSITE" id="PS01124">
    <property type="entry name" value="HTH_ARAC_FAMILY_2"/>
    <property type="match status" value="1"/>
</dbReference>
<evidence type="ECO:0000256" key="4">
    <source>
        <dbReference type="SAM" id="Phobius"/>
    </source>
</evidence>
<keyword evidence="1" id="KW-0805">Transcription regulation</keyword>
<dbReference type="PANTHER" id="PTHR43280:SF10">
    <property type="entry name" value="REGULATORY PROTEIN POCR"/>
    <property type="match status" value="1"/>
</dbReference>
<evidence type="ECO:0000256" key="3">
    <source>
        <dbReference type="ARBA" id="ARBA00023163"/>
    </source>
</evidence>
<keyword evidence="4" id="KW-1133">Transmembrane helix</keyword>
<keyword evidence="4" id="KW-0812">Transmembrane</keyword>
<feature type="transmembrane region" description="Helical" evidence="4">
    <location>
        <begin position="321"/>
        <end position="341"/>
    </location>
</feature>
<dbReference type="InterPro" id="IPR009057">
    <property type="entry name" value="Homeodomain-like_sf"/>
</dbReference>
<evidence type="ECO:0000313" key="6">
    <source>
        <dbReference type="EMBL" id="CUP17424.1"/>
    </source>
</evidence>
<evidence type="ECO:0000259" key="5">
    <source>
        <dbReference type="PROSITE" id="PS01124"/>
    </source>
</evidence>
<evidence type="ECO:0000256" key="2">
    <source>
        <dbReference type="ARBA" id="ARBA00023125"/>
    </source>
</evidence>
<dbReference type="SMART" id="SM00342">
    <property type="entry name" value="HTH_ARAC"/>
    <property type="match status" value="1"/>
</dbReference>